<keyword evidence="4" id="KW-1185">Reference proteome</keyword>
<protein>
    <submittedName>
        <fullName evidence="1">Uncharacterized protein</fullName>
    </submittedName>
</protein>
<reference evidence="4" key="2">
    <citation type="submission" date="2018-03" db="EMBL/GenBank/DDBJ databases">
        <authorList>
            <person name="Batty M. E."/>
            <person name="Batty M E."/>
        </authorList>
    </citation>
    <scope>NUCLEOTIDE SEQUENCE [LARGE SCALE GENOMIC DNA]</scope>
    <source>
        <strain evidence="4">Gilliam</strain>
    </source>
</reference>
<evidence type="ECO:0000313" key="3">
    <source>
        <dbReference type="Proteomes" id="UP000033769"/>
    </source>
</evidence>
<organism evidence="1 3">
    <name type="scientific">Orientia tsutsugamushi str. Gilliam</name>
    <dbReference type="NCBI Taxonomy" id="1359184"/>
    <lineage>
        <taxon>Bacteria</taxon>
        <taxon>Pseudomonadati</taxon>
        <taxon>Pseudomonadota</taxon>
        <taxon>Alphaproteobacteria</taxon>
        <taxon>Rickettsiales</taxon>
        <taxon>Rickettsiaceae</taxon>
        <taxon>Rickettsieae</taxon>
        <taxon>Orientia</taxon>
    </lineage>
</organism>
<dbReference type="AlphaFoldDB" id="A0A0F3M8M5"/>
<reference evidence="2" key="3">
    <citation type="submission" date="2018-03" db="EMBL/GenBank/DDBJ databases">
        <authorList>
            <person name="Keele B.F."/>
        </authorList>
    </citation>
    <scope>NUCLEOTIDE SEQUENCE [LARGE SCALE GENOMIC DNA]</scope>
    <source>
        <strain evidence="2">Gilliam</strain>
    </source>
</reference>
<evidence type="ECO:0000313" key="1">
    <source>
        <dbReference type="EMBL" id="KJV52098.1"/>
    </source>
</evidence>
<evidence type="ECO:0000313" key="4">
    <source>
        <dbReference type="Proteomes" id="UP000244959"/>
    </source>
</evidence>
<dbReference type="Proteomes" id="UP000033769">
    <property type="component" value="Unassembled WGS sequence"/>
</dbReference>
<dbReference type="PATRIC" id="fig|1359184.3.peg.1330"/>
<gene>
    <name evidence="2" type="ORF">GILLIAM_01949</name>
    <name evidence="1" type="ORF">OTSGILL_1771</name>
</gene>
<accession>A0A0F3M8M5</accession>
<dbReference type="EMBL" id="LS398551">
    <property type="protein sequence ID" value="SPR09760.1"/>
    <property type="molecule type" value="Genomic_DNA"/>
</dbReference>
<proteinExistence type="predicted"/>
<dbReference type="Proteomes" id="UP000244959">
    <property type="component" value="Chromosome I"/>
</dbReference>
<sequence length="91" mass="10512">MIFESKNRLNHLLYLTFLEVRNGAKIANNNSSNNATIFYNFIENIIPRSKSRGIVQQDNSNNENTKEEDLELNDKPKRLNLLLGLIASYQN</sequence>
<evidence type="ECO:0000313" key="2">
    <source>
        <dbReference type="EMBL" id="SPR09760.1"/>
    </source>
</evidence>
<reference evidence="1 3" key="1">
    <citation type="submission" date="2015-02" db="EMBL/GenBank/DDBJ databases">
        <title>Genome Sequencing of Rickettsiales.</title>
        <authorList>
            <person name="Daugherty S.C."/>
            <person name="Su Q."/>
            <person name="Abolude K."/>
            <person name="Beier-Sexton M."/>
            <person name="Carlyon J.A."/>
            <person name="Carter R."/>
            <person name="Day N.P."/>
            <person name="Dumler S.J."/>
            <person name="Dyachenko V."/>
            <person name="Godinez A."/>
            <person name="Kurtti T.J."/>
            <person name="Lichay M."/>
            <person name="Mullins K.E."/>
            <person name="Ott S."/>
            <person name="Pappas-Brown V."/>
            <person name="Paris D.H."/>
            <person name="Patel P."/>
            <person name="Richards A.L."/>
            <person name="Sadzewicz L."/>
            <person name="Sears K."/>
            <person name="Seidman D."/>
            <person name="Sengamalay N."/>
            <person name="Stenos J."/>
            <person name="Tallon L.J."/>
            <person name="Vincent G."/>
            <person name="Fraser C.M."/>
            <person name="Munderloh U."/>
            <person name="Dunning-Hotopp J.C."/>
        </authorList>
    </citation>
    <scope>NUCLEOTIDE SEQUENCE [LARGE SCALE GENOMIC DNA]</scope>
    <source>
        <strain evidence="1 3">Gilliam</strain>
    </source>
</reference>
<dbReference type="EMBL" id="LANO01000030">
    <property type="protein sequence ID" value="KJV52098.1"/>
    <property type="molecule type" value="Genomic_DNA"/>
</dbReference>
<dbReference type="RefSeq" id="WP_047220763.1">
    <property type="nucleotide sequence ID" value="NZ_LS398551.1"/>
</dbReference>
<name>A0A0F3M8M5_ORITS</name>